<feature type="transmembrane region" description="Helical" evidence="1">
    <location>
        <begin position="75"/>
        <end position="99"/>
    </location>
</feature>
<keyword evidence="1" id="KW-0472">Membrane</keyword>
<dbReference type="EMBL" id="OU895877">
    <property type="protein sequence ID" value="CAG9798102.1"/>
    <property type="molecule type" value="Genomic_DNA"/>
</dbReference>
<keyword evidence="1" id="KW-0812">Transmembrane</keyword>
<dbReference type="AlphaFoldDB" id="A0A9N9RHL2"/>
<name>A0A9N9RHL2_9DIPT</name>
<reference evidence="2" key="2">
    <citation type="submission" date="2022-10" db="EMBL/GenBank/DDBJ databases">
        <authorList>
            <consortium name="ENA_rothamsted_submissions"/>
            <consortium name="culmorum"/>
            <person name="King R."/>
        </authorList>
    </citation>
    <scope>NUCLEOTIDE SEQUENCE</scope>
</reference>
<keyword evidence="3" id="KW-1185">Reference proteome</keyword>
<feature type="transmembrane region" description="Helical" evidence="1">
    <location>
        <begin position="151"/>
        <end position="171"/>
    </location>
</feature>
<gene>
    <name evidence="2" type="ORF">CHIRRI_LOCUS1087</name>
</gene>
<evidence type="ECO:0000256" key="1">
    <source>
        <dbReference type="SAM" id="Phobius"/>
    </source>
</evidence>
<keyword evidence="1" id="KW-1133">Transmembrane helix</keyword>
<evidence type="ECO:0000313" key="2">
    <source>
        <dbReference type="EMBL" id="CAG9798102.1"/>
    </source>
</evidence>
<proteinExistence type="predicted"/>
<feature type="transmembrane region" description="Helical" evidence="1">
    <location>
        <begin position="48"/>
        <end position="69"/>
    </location>
</feature>
<accession>A0A9N9RHL2</accession>
<reference evidence="2" key="1">
    <citation type="submission" date="2022-01" db="EMBL/GenBank/DDBJ databases">
        <authorList>
            <person name="King R."/>
        </authorList>
    </citation>
    <scope>NUCLEOTIDE SEQUENCE</scope>
</reference>
<dbReference type="OrthoDB" id="10044855at2759"/>
<sequence length="184" mass="20336">MSSIIRIPLSSVQNRRPQVKKGLNIGFCRVCTCFNVEFLTSKCALLKLFEIIIGSCCEMLLVRFALGAATEIGDAFFSFHSTVTSCLLTTSLLMISYFLSAKTYNLMQQTVFEIFFNTFACFLYASSSSYIGFASNFSLYPRFVSSSSDAAFPALVAAYYLGAILSICYGIDAWTCYKVFKSGA</sequence>
<evidence type="ECO:0008006" key="4">
    <source>
        <dbReference type="Google" id="ProtNLM"/>
    </source>
</evidence>
<protein>
    <recommendedName>
        <fullName evidence="4">MARVEL domain-containing protein</fullName>
    </recommendedName>
</protein>
<dbReference type="Proteomes" id="UP001153620">
    <property type="component" value="Chromosome 1"/>
</dbReference>
<organism evidence="2 3">
    <name type="scientific">Chironomus riparius</name>
    <dbReference type="NCBI Taxonomy" id="315576"/>
    <lineage>
        <taxon>Eukaryota</taxon>
        <taxon>Metazoa</taxon>
        <taxon>Ecdysozoa</taxon>
        <taxon>Arthropoda</taxon>
        <taxon>Hexapoda</taxon>
        <taxon>Insecta</taxon>
        <taxon>Pterygota</taxon>
        <taxon>Neoptera</taxon>
        <taxon>Endopterygota</taxon>
        <taxon>Diptera</taxon>
        <taxon>Nematocera</taxon>
        <taxon>Chironomoidea</taxon>
        <taxon>Chironomidae</taxon>
        <taxon>Chironominae</taxon>
        <taxon>Chironomus</taxon>
    </lineage>
</organism>
<feature type="transmembrane region" description="Helical" evidence="1">
    <location>
        <begin position="111"/>
        <end position="131"/>
    </location>
</feature>
<evidence type="ECO:0000313" key="3">
    <source>
        <dbReference type="Proteomes" id="UP001153620"/>
    </source>
</evidence>